<organism evidence="13 14">
    <name type="scientific">Porites lobata</name>
    <dbReference type="NCBI Taxonomy" id="104759"/>
    <lineage>
        <taxon>Eukaryota</taxon>
        <taxon>Metazoa</taxon>
        <taxon>Cnidaria</taxon>
        <taxon>Anthozoa</taxon>
        <taxon>Hexacorallia</taxon>
        <taxon>Scleractinia</taxon>
        <taxon>Fungiina</taxon>
        <taxon>Poritidae</taxon>
        <taxon>Porites</taxon>
    </lineage>
</organism>
<evidence type="ECO:0000256" key="8">
    <source>
        <dbReference type="ARBA" id="ARBA00023136"/>
    </source>
</evidence>
<keyword evidence="7" id="KW-0406">Ion transport</keyword>
<dbReference type="Gene3D" id="6.10.140.1330">
    <property type="match status" value="1"/>
</dbReference>
<accession>A0ABN8QC74</accession>
<dbReference type="SMART" id="SM00100">
    <property type="entry name" value="cNMP"/>
    <property type="match status" value="1"/>
</dbReference>
<dbReference type="InterPro" id="IPR018490">
    <property type="entry name" value="cNMP-bd_dom_sf"/>
</dbReference>
<sequence>MVFNASHSHQSHEVHDTPYAILFIFTSCTIGAVVRQIMKGWPIPYTVVLIVLGLCFGAISGAVPELQKYTAVSSQDPHLILTTFLPVLLFESAFAMDVHIFYKMFWQVVILAVFGLAVATALSGVMAKMVFVDYGWTWFEALLFGSIVSATDPVAVVALLNDLGTSKQLSTIIEGESLLNDGMAIVLYKIFFNLAFSSMTATEIGLYFPRVALGGFFFGLVAGRVTVFWLQHVFNDAMVEITITLASTYLTFYIGEEVLGISGVIAVVMLGIQINALKTSISPEVEVFLHRFWEMLAYLANTLIFIMVGVVIMEKALNSLNEYDLFLLVVDYFGVTVIRGLVMMTFSPILMRIGYGLSWQNAVVAAWGGLRGAVGLALALQVYIDHPLIGGKVLAHTAAIVMFTLLVNATTMKKLLDKLGMSEISDSKKIAMANAVRQVQESNLRTLTMLKADRFLADADWDMAERDCEMGNPYMEIDDGEHAEETPLLVRLSTCPNCESSVPNEPSPKEFAEMANDGRVRLIKALKVSYWKQFEHGMLSREAVQALINLADTAMDEEESFIEVDDLQPYWRVPPSLQKLKDKLEQMKHHKPAERVPTPNNKILSFMYSVAVHVSFDIVMNTLIIINMVPIILELASDDDAPYMNTLNVINYVYCTIYVGEAAWKILAFRRYYFKDYWNLLDLFIVILSLIDIIIDQAVEEGTGNFSPSILRVAKVFRVLRMGRLLRLFKAVLPKLIDSVNNIINRQLSFGYDVGKGYIIAEEEIIKLIDHMVVDKRIAKDLKQRSEQNRLNVVKSLGMLQREHPGIAISVKTRQAIRTILNNARDVIHELKGGGLLDEAEAAKLESIVEVKMKRQLSAPASIQPQKPLELLSNVVWLDGMASEAVDFITSAARIKLFEAGDTITRQGEEVTGIYLIVSGMVKMIGVSVARKSYMDGQEPEVGEMIVTTDYISAGNLIGEMGLLTSTRRNSSCTCESSVQAFFITKEDMIEATTRYPDLVDRLWRVLGIRLAVPLLLEVPTYYNWSRDKIRVMCVRSYIASIPKVPNPVFKINEQMKEAILIQGKVTDMDTREIYEGPCVLPRAHKSFRLHFDAEEPKILVVSRSHESAMPDDPEDNPSVLDIVGIHSRGRDGFEIRERAYSDSGTEATFRGKRRGTKTSSRVRMSFDESYKKPALDPLPDRLQGRKIVVSPKVEDDKG</sequence>
<evidence type="ECO:0000256" key="1">
    <source>
        <dbReference type="ARBA" id="ARBA00004651"/>
    </source>
</evidence>
<evidence type="ECO:0000256" key="3">
    <source>
        <dbReference type="ARBA" id="ARBA00022475"/>
    </source>
</evidence>
<keyword evidence="2" id="KW-0813">Transport</keyword>
<evidence type="ECO:0000256" key="4">
    <source>
        <dbReference type="ARBA" id="ARBA00022692"/>
    </source>
</evidence>
<dbReference type="EMBL" id="CALNXK010000112">
    <property type="protein sequence ID" value="CAH3158878.1"/>
    <property type="molecule type" value="Genomic_DNA"/>
</dbReference>
<dbReference type="PANTHER" id="PTHR10110">
    <property type="entry name" value="SODIUM/HYDROGEN EXCHANGER"/>
    <property type="match status" value="1"/>
</dbReference>
<feature type="transmembrane region" description="Helical" evidence="11">
    <location>
        <begin position="680"/>
        <end position="699"/>
    </location>
</feature>
<feature type="transmembrane region" description="Helical" evidence="11">
    <location>
        <begin position="108"/>
        <end position="132"/>
    </location>
</feature>
<evidence type="ECO:0000313" key="14">
    <source>
        <dbReference type="Proteomes" id="UP001159405"/>
    </source>
</evidence>
<dbReference type="Gene3D" id="1.20.120.350">
    <property type="entry name" value="Voltage-gated potassium channels. Chain C"/>
    <property type="match status" value="1"/>
</dbReference>
<keyword evidence="5 11" id="KW-1133">Transmembrane helix</keyword>
<feature type="transmembrane region" description="Helical" evidence="11">
    <location>
        <begin position="20"/>
        <end position="38"/>
    </location>
</feature>
<feature type="compositionally biased region" description="Basic and acidic residues" evidence="10">
    <location>
        <begin position="1165"/>
        <end position="1184"/>
    </location>
</feature>
<dbReference type="InterPro" id="IPR005821">
    <property type="entry name" value="Ion_trans_dom"/>
</dbReference>
<evidence type="ECO:0000256" key="5">
    <source>
        <dbReference type="ARBA" id="ARBA00022989"/>
    </source>
</evidence>
<feature type="transmembrane region" description="Helical" evidence="11">
    <location>
        <begin position="45"/>
        <end position="63"/>
    </location>
</feature>
<evidence type="ECO:0000256" key="6">
    <source>
        <dbReference type="ARBA" id="ARBA00023053"/>
    </source>
</evidence>
<dbReference type="InterPro" id="IPR018422">
    <property type="entry name" value="Cation/H_exchanger_CPA1"/>
</dbReference>
<evidence type="ECO:0000313" key="13">
    <source>
        <dbReference type="EMBL" id="CAH3158878.1"/>
    </source>
</evidence>
<feature type="transmembrane region" description="Helical" evidence="11">
    <location>
        <begin position="292"/>
        <end position="313"/>
    </location>
</feature>
<proteinExistence type="predicted"/>
<name>A0ABN8QC74_9CNID</name>
<protein>
    <recommendedName>
        <fullName evidence="12">Cyclic nucleotide-binding domain-containing protein</fullName>
    </recommendedName>
</protein>
<feature type="domain" description="Cyclic nucleotide-binding" evidence="12">
    <location>
        <begin position="877"/>
        <end position="987"/>
    </location>
</feature>
<feature type="region of interest" description="Disordered" evidence="10">
    <location>
        <begin position="1145"/>
        <end position="1199"/>
    </location>
</feature>
<dbReference type="PANTHER" id="PTHR10110:SF86">
    <property type="entry name" value="SODIUM_HYDROGEN EXCHANGER 7"/>
    <property type="match status" value="1"/>
</dbReference>
<feature type="non-terminal residue" evidence="13">
    <location>
        <position position="1199"/>
    </location>
</feature>
<keyword evidence="3" id="KW-1003">Cell membrane</keyword>
<keyword evidence="9" id="KW-0739">Sodium transport</keyword>
<evidence type="ECO:0000259" key="12">
    <source>
        <dbReference type="PROSITE" id="PS50042"/>
    </source>
</evidence>
<dbReference type="Gene3D" id="2.60.120.10">
    <property type="entry name" value="Jelly Rolls"/>
    <property type="match status" value="1"/>
</dbReference>
<feature type="transmembrane region" description="Helical" evidence="11">
    <location>
        <begin position="605"/>
        <end position="629"/>
    </location>
</feature>
<comment type="subcellular location">
    <subcellularLocation>
        <location evidence="1">Cell membrane</location>
        <topology evidence="1">Multi-pass membrane protein</topology>
    </subcellularLocation>
</comment>
<evidence type="ECO:0000256" key="10">
    <source>
        <dbReference type="SAM" id="MobiDB-lite"/>
    </source>
</evidence>
<evidence type="ECO:0000256" key="11">
    <source>
        <dbReference type="SAM" id="Phobius"/>
    </source>
</evidence>
<keyword evidence="4 11" id="KW-0812">Transmembrane</keyword>
<reference evidence="13 14" key="1">
    <citation type="submission" date="2022-05" db="EMBL/GenBank/DDBJ databases">
        <authorList>
            <consortium name="Genoscope - CEA"/>
            <person name="William W."/>
        </authorList>
    </citation>
    <scope>NUCLEOTIDE SEQUENCE [LARGE SCALE GENOMIC DNA]</scope>
</reference>
<dbReference type="Pfam" id="PF00520">
    <property type="entry name" value="Ion_trans"/>
    <property type="match status" value="1"/>
</dbReference>
<dbReference type="CDD" id="cd00038">
    <property type="entry name" value="CAP_ED"/>
    <property type="match status" value="1"/>
</dbReference>
<feature type="transmembrane region" description="Helical" evidence="11">
    <location>
        <begin position="389"/>
        <end position="409"/>
    </location>
</feature>
<keyword evidence="8 11" id="KW-0472">Membrane</keyword>
<dbReference type="InterPro" id="IPR014710">
    <property type="entry name" value="RmlC-like_jellyroll"/>
</dbReference>
<dbReference type="SUPFAM" id="SSF51206">
    <property type="entry name" value="cAMP-binding domain-like"/>
    <property type="match status" value="1"/>
</dbReference>
<dbReference type="Pfam" id="PF00999">
    <property type="entry name" value="Na_H_Exchanger"/>
    <property type="match status" value="1"/>
</dbReference>
<gene>
    <name evidence="13" type="ORF">PLOB_00003385</name>
</gene>
<feature type="transmembrane region" description="Helical" evidence="11">
    <location>
        <begin position="362"/>
        <end position="383"/>
    </location>
</feature>
<feature type="transmembrane region" description="Helical" evidence="11">
    <location>
        <begin position="325"/>
        <end position="350"/>
    </location>
</feature>
<evidence type="ECO:0000256" key="2">
    <source>
        <dbReference type="ARBA" id="ARBA00022448"/>
    </source>
</evidence>
<dbReference type="Pfam" id="PF00027">
    <property type="entry name" value="cNMP_binding"/>
    <property type="match status" value="1"/>
</dbReference>
<dbReference type="Proteomes" id="UP001159405">
    <property type="component" value="Unassembled WGS sequence"/>
</dbReference>
<keyword evidence="14" id="KW-1185">Reference proteome</keyword>
<keyword evidence="6" id="KW-0915">Sodium</keyword>
<feature type="transmembrane region" description="Helical" evidence="11">
    <location>
        <begin position="138"/>
        <end position="161"/>
    </location>
</feature>
<comment type="caution">
    <text evidence="13">The sequence shown here is derived from an EMBL/GenBank/DDBJ whole genome shotgun (WGS) entry which is preliminary data.</text>
</comment>
<evidence type="ECO:0000256" key="9">
    <source>
        <dbReference type="ARBA" id="ARBA00023201"/>
    </source>
</evidence>
<feature type="transmembrane region" description="Helical" evidence="11">
    <location>
        <begin position="207"/>
        <end position="230"/>
    </location>
</feature>
<evidence type="ECO:0000256" key="7">
    <source>
        <dbReference type="ARBA" id="ARBA00023065"/>
    </source>
</evidence>
<feature type="transmembrane region" description="Helical" evidence="11">
    <location>
        <begin position="78"/>
        <end position="96"/>
    </location>
</feature>
<feature type="transmembrane region" description="Helical" evidence="11">
    <location>
        <begin position="649"/>
        <end position="668"/>
    </location>
</feature>
<dbReference type="InterPro" id="IPR027359">
    <property type="entry name" value="Volt_channel_dom_sf"/>
</dbReference>
<dbReference type="InterPro" id="IPR000595">
    <property type="entry name" value="cNMP-bd_dom"/>
</dbReference>
<dbReference type="InterPro" id="IPR006153">
    <property type="entry name" value="Cation/H_exchanger_TM"/>
</dbReference>
<dbReference type="PROSITE" id="PS50042">
    <property type="entry name" value="CNMP_BINDING_3"/>
    <property type="match status" value="1"/>
</dbReference>
<dbReference type="SUPFAM" id="SSF81324">
    <property type="entry name" value="Voltage-gated potassium channels"/>
    <property type="match status" value="1"/>
</dbReference>